<evidence type="ECO:0000256" key="1">
    <source>
        <dbReference type="SAM" id="MobiDB-lite"/>
    </source>
</evidence>
<evidence type="ECO:0000256" key="2">
    <source>
        <dbReference type="SAM" id="Phobius"/>
    </source>
</evidence>
<dbReference type="OrthoDB" id="4326871at2759"/>
<reference evidence="3" key="2">
    <citation type="journal article" date="2023" name="IMA Fungus">
        <title>Comparative genomic study of the Penicillium genus elucidates a diverse pangenome and 15 lateral gene transfer events.</title>
        <authorList>
            <person name="Petersen C."/>
            <person name="Sorensen T."/>
            <person name="Nielsen M.R."/>
            <person name="Sondergaard T.E."/>
            <person name="Sorensen J.L."/>
            <person name="Fitzpatrick D.A."/>
            <person name="Frisvad J.C."/>
            <person name="Nielsen K.L."/>
        </authorList>
    </citation>
    <scope>NUCLEOTIDE SEQUENCE</scope>
    <source>
        <strain evidence="3">IBT 22155</strain>
    </source>
</reference>
<keyword evidence="2" id="KW-1133">Transmembrane helix</keyword>
<organism evidence="3 4">
    <name type="scientific">Penicillium bovifimosum</name>
    <dbReference type="NCBI Taxonomy" id="126998"/>
    <lineage>
        <taxon>Eukaryota</taxon>
        <taxon>Fungi</taxon>
        <taxon>Dikarya</taxon>
        <taxon>Ascomycota</taxon>
        <taxon>Pezizomycotina</taxon>
        <taxon>Eurotiomycetes</taxon>
        <taxon>Eurotiomycetidae</taxon>
        <taxon>Eurotiales</taxon>
        <taxon>Aspergillaceae</taxon>
        <taxon>Penicillium</taxon>
    </lineage>
</organism>
<name>A0A9W9H4E4_9EURO</name>
<keyword evidence="2" id="KW-0812">Transmembrane</keyword>
<dbReference type="EMBL" id="JAPQKL010000003">
    <property type="protein sequence ID" value="KAJ5138467.1"/>
    <property type="molecule type" value="Genomic_DNA"/>
</dbReference>
<dbReference type="Proteomes" id="UP001149079">
    <property type="component" value="Unassembled WGS sequence"/>
</dbReference>
<dbReference type="AlphaFoldDB" id="A0A9W9H4E4"/>
<accession>A0A9W9H4E4</accession>
<protein>
    <submittedName>
        <fullName evidence="3">Uncharacterized protein</fullName>
    </submittedName>
</protein>
<sequence>MDKSSSPAAPGAFPIPLLRTICLIVRLIYLQILYLISSLARPFRNTRRQFASFNQAIVRTETSITAAILGAQASTYNSITATGRQWRVTSGNGIISQEHNFRSMRTIIQSPTSLRPLSPWPRQIECSDSSGEQESPTLQTDGSTAQPGTNTGTGTGTGHPQESSSVYDTICKIRSATQESISTIANSAKEIMRQSPITARNLDGTPFDEERPDISQHTLKLTVIRPPVSTPEPRVVGNESARISAPARMVDHFSDPGPDIAVNGTQPVLFGASIESTVKAETLEMNHSRECHSIESYPGKFPVSDSLDFSSLATAYAVRGRGTTSVRPFSDY</sequence>
<feature type="transmembrane region" description="Helical" evidence="2">
    <location>
        <begin position="17"/>
        <end position="40"/>
    </location>
</feature>
<comment type="caution">
    <text evidence="3">The sequence shown here is derived from an EMBL/GenBank/DDBJ whole genome shotgun (WGS) entry which is preliminary data.</text>
</comment>
<dbReference type="GeneID" id="81403229"/>
<keyword evidence="2" id="KW-0472">Membrane</keyword>
<evidence type="ECO:0000313" key="3">
    <source>
        <dbReference type="EMBL" id="KAJ5138467.1"/>
    </source>
</evidence>
<feature type="compositionally biased region" description="Polar residues" evidence="1">
    <location>
        <begin position="126"/>
        <end position="147"/>
    </location>
</feature>
<keyword evidence="4" id="KW-1185">Reference proteome</keyword>
<dbReference type="RefSeq" id="XP_056523116.1">
    <property type="nucleotide sequence ID" value="XM_056664059.1"/>
</dbReference>
<reference evidence="3" key="1">
    <citation type="submission" date="2022-11" db="EMBL/GenBank/DDBJ databases">
        <authorList>
            <person name="Petersen C."/>
        </authorList>
    </citation>
    <scope>NUCLEOTIDE SEQUENCE</scope>
    <source>
        <strain evidence="3">IBT 22155</strain>
    </source>
</reference>
<proteinExistence type="predicted"/>
<gene>
    <name evidence="3" type="ORF">N7515_003315</name>
</gene>
<feature type="region of interest" description="Disordered" evidence="1">
    <location>
        <begin position="112"/>
        <end position="164"/>
    </location>
</feature>
<evidence type="ECO:0000313" key="4">
    <source>
        <dbReference type="Proteomes" id="UP001149079"/>
    </source>
</evidence>